<evidence type="ECO:0000256" key="5">
    <source>
        <dbReference type="SAM" id="MobiDB-lite"/>
    </source>
</evidence>
<evidence type="ECO:0000256" key="2">
    <source>
        <dbReference type="ARBA" id="ARBA00023125"/>
    </source>
</evidence>
<proteinExistence type="predicted"/>
<dbReference type="PROSITE" id="PS00657">
    <property type="entry name" value="FORK_HEAD_1"/>
    <property type="match status" value="1"/>
</dbReference>
<dbReference type="InterPro" id="IPR018122">
    <property type="entry name" value="TF_fork_head_CS_1"/>
</dbReference>
<keyword evidence="3 4" id="KW-0539">Nucleus</keyword>
<evidence type="ECO:0000313" key="7">
    <source>
        <dbReference type="EMBL" id="TGZ49896.1"/>
    </source>
</evidence>
<evidence type="ECO:0000256" key="1">
    <source>
        <dbReference type="ARBA" id="ARBA00004123"/>
    </source>
</evidence>
<dbReference type="PRINTS" id="PR00053">
    <property type="entry name" value="FORKHEAD"/>
</dbReference>
<comment type="caution">
    <text evidence="7">The sequence shown here is derived from an EMBL/GenBank/DDBJ whole genome shotgun (WGS) entry which is preliminary data.</text>
</comment>
<dbReference type="EMBL" id="QBLH01002082">
    <property type="protein sequence ID" value="TGZ49896.1"/>
    <property type="molecule type" value="Genomic_DNA"/>
</dbReference>
<dbReference type="PROSITE" id="PS50039">
    <property type="entry name" value="FORK_HEAD_3"/>
    <property type="match status" value="1"/>
</dbReference>
<evidence type="ECO:0000313" key="8">
    <source>
        <dbReference type="Proteomes" id="UP000310200"/>
    </source>
</evidence>
<gene>
    <name evidence="7" type="ORF">DBV15_05940</name>
</gene>
<dbReference type="InterPro" id="IPR001766">
    <property type="entry name" value="Fork_head_dom"/>
</dbReference>
<evidence type="ECO:0000259" key="6">
    <source>
        <dbReference type="PROSITE" id="PS50039"/>
    </source>
</evidence>
<protein>
    <submittedName>
        <fullName evidence="7">Forkhead box protein F1-B</fullName>
    </submittedName>
</protein>
<dbReference type="GO" id="GO:0000978">
    <property type="term" value="F:RNA polymerase II cis-regulatory region sequence-specific DNA binding"/>
    <property type="evidence" value="ECO:0007669"/>
    <property type="project" value="TreeGrafter"/>
</dbReference>
<dbReference type="Proteomes" id="UP000310200">
    <property type="component" value="Unassembled WGS sequence"/>
</dbReference>
<dbReference type="AlphaFoldDB" id="A0A4S2KL04"/>
<dbReference type="InterPro" id="IPR051770">
    <property type="entry name" value="Forkhead_box_regulator"/>
</dbReference>
<feature type="region of interest" description="Disordered" evidence="5">
    <location>
        <begin position="394"/>
        <end position="414"/>
    </location>
</feature>
<feature type="compositionally biased region" description="Polar residues" evidence="5">
    <location>
        <begin position="394"/>
        <end position="413"/>
    </location>
</feature>
<feature type="DNA-binding region" description="Fork-head" evidence="4">
    <location>
        <begin position="93"/>
        <end position="187"/>
    </location>
</feature>
<dbReference type="GO" id="GO:0000981">
    <property type="term" value="F:DNA-binding transcription factor activity, RNA polymerase II-specific"/>
    <property type="evidence" value="ECO:0007669"/>
    <property type="project" value="TreeGrafter"/>
</dbReference>
<evidence type="ECO:0000256" key="4">
    <source>
        <dbReference type="PROSITE-ProRule" id="PRU00089"/>
    </source>
</evidence>
<keyword evidence="2 4" id="KW-0238">DNA-binding</keyword>
<dbReference type="FunFam" id="1.10.10.10:FF:000071">
    <property type="entry name" value="Forkhead box F1"/>
    <property type="match status" value="1"/>
</dbReference>
<dbReference type="CDD" id="cd20020">
    <property type="entry name" value="FH_FOXF"/>
    <property type="match status" value="1"/>
</dbReference>
<comment type="subcellular location">
    <subcellularLocation>
        <location evidence="1 4">Nucleus</location>
    </subcellularLocation>
</comment>
<sequence length="506" mass="54813">MDQSVIVPSVPRDVGADSVRLSMKNESDASSLHHQQEQTVVVHPNSSTVAARSAVLPMGAGSLPQETSLEPLMCTPTSSEMQARKPGARRQEKPPYSYIALIVMAIQSSPGKRLTLSEIYSFLQQRFPFFRGTYQGWKNSVRHNLSLNECFIKLPKGLGRPGKGHYWTIDPSTEYMFEEGSFRRRPRGFRRKCQVLKPQYTQYYSPGAGPGVGVQTPGPYENLAAGPGGIEYANGYQNQYQNYQEYAMYAPSAAVSADWAYPEGPPTTYKSATPIAEVTYKTTEVTYKTGSESTPSVYRNGELVTFKSEPGSFGARGQDQLTTYRPPADGFPTVKEHHSQHHADYKDEAMMGYKCANSTPTTQAPGQDYYVGYGLAGVNNAAGHVNIAMQSMQEQPGNSSPLTNVSSPHSGCQTPAADHGIKMQCANSSSSSNSSGGGIVDRKPSYFAHPGGSVTLSSLSSLGSLNLSNIGGLSISNIPGTVSTNIHHASTPPPTTMYYDQIKYSM</sequence>
<dbReference type="InterPro" id="IPR036390">
    <property type="entry name" value="WH_DNA-bd_sf"/>
</dbReference>
<dbReference type="Gene3D" id="1.10.10.10">
    <property type="entry name" value="Winged helix-like DNA-binding domain superfamily/Winged helix DNA-binding domain"/>
    <property type="match status" value="1"/>
</dbReference>
<dbReference type="InterPro" id="IPR036388">
    <property type="entry name" value="WH-like_DNA-bd_sf"/>
</dbReference>
<dbReference type="Pfam" id="PF00250">
    <property type="entry name" value="Forkhead"/>
    <property type="match status" value="1"/>
</dbReference>
<dbReference type="InterPro" id="IPR030456">
    <property type="entry name" value="TF_fork_head_CS_2"/>
</dbReference>
<dbReference type="PANTHER" id="PTHR46262:SF2">
    <property type="entry name" value="FORKHEAD BOX PROTEIN BINIOU"/>
    <property type="match status" value="1"/>
</dbReference>
<dbReference type="SUPFAM" id="SSF46785">
    <property type="entry name" value="Winged helix' DNA-binding domain"/>
    <property type="match status" value="1"/>
</dbReference>
<reference evidence="7 8" key="1">
    <citation type="journal article" date="2019" name="Philos. Trans. R. Soc. Lond., B, Biol. Sci.">
        <title>Ant behaviour and brain gene expression of defending hosts depend on the ecological success of the intruding social parasite.</title>
        <authorList>
            <person name="Kaur R."/>
            <person name="Stoldt M."/>
            <person name="Jongepier E."/>
            <person name="Feldmeyer B."/>
            <person name="Menzel F."/>
            <person name="Bornberg-Bauer E."/>
            <person name="Foitzik S."/>
        </authorList>
    </citation>
    <scope>NUCLEOTIDE SEQUENCE [LARGE SCALE GENOMIC DNA]</scope>
    <source>
        <tissue evidence="7">Whole body</tissue>
    </source>
</reference>
<accession>A0A4S2KL04</accession>
<dbReference type="GO" id="GO:0005634">
    <property type="term" value="C:nucleus"/>
    <property type="evidence" value="ECO:0007669"/>
    <property type="project" value="UniProtKB-SubCell"/>
</dbReference>
<name>A0A4S2KL04_9HYME</name>
<dbReference type="GO" id="GO:0009887">
    <property type="term" value="P:animal organ morphogenesis"/>
    <property type="evidence" value="ECO:0007669"/>
    <property type="project" value="TreeGrafter"/>
</dbReference>
<dbReference type="GO" id="GO:0001710">
    <property type="term" value="P:mesodermal cell fate commitment"/>
    <property type="evidence" value="ECO:0007669"/>
    <property type="project" value="UniProtKB-ARBA"/>
</dbReference>
<keyword evidence="8" id="KW-1185">Reference proteome</keyword>
<evidence type="ECO:0000256" key="3">
    <source>
        <dbReference type="ARBA" id="ARBA00023242"/>
    </source>
</evidence>
<dbReference type="PANTHER" id="PTHR46262">
    <property type="entry name" value="FORKHEAD BOX PROTEIN BINIOU"/>
    <property type="match status" value="1"/>
</dbReference>
<feature type="domain" description="Fork-head" evidence="6">
    <location>
        <begin position="93"/>
        <end position="187"/>
    </location>
</feature>
<dbReference type="PROSITE" id="PS00658">
    <property type="entry name" value="FORK_HEAD_2"/>
    <property type="match status" value="1"/>
</dbReference>
<organism evidence="7 8">
    <name type="scientific">Temnothorax longispinosus</name>
    <dbReference type="NCBI Taxonomy" id="300112"/>
    <lineage>
        <taxon>Eukaryota</taxon>
        <taxon>Metazoa</taxon>
        <taxon>Ecdysozoa</taxon>
        <taxon>Arthropoda</taxon>
        <taxon>Hexapoda</taxon>
        <taxon>Insecta</taxon>
        <taxon>Pterygota</taxon>
        <taxon>Neoptera</taxon>
        <taxon>Endopterygota</taxon>
        <taxon>Hymenoptera</taxon>
        <taxon>Apocrita</taxon>
        <taxon>Aculeata</taxon>
        <taxon>Formicoidea</taxon>
        <taxon>Formicidae</taxon>
        <taxon>Myrmicinae</taxon>
        <taxon>Temnothorax</taxon>
    </lineage>
</organism>
<dbReference type="STRING" id="300112.A0A4S2KL04"/>
<dbReference type="SMART" id="SM00339">
    <property type="entry name" value="FH"/>
    <property type="match status" value="1"/>
</dbReference>